<comment type="caution">
    <text evidence="6">The sequence shown here is derived from an EMBL/GenBank/DDBJ whole genome shotgun (WGS) entry which is preliminary data.</text>
</comment>
<dbReference type="Gene3D" id="3.20.70.20">
    <property type="match status" value="1"/>
</dbReference>
<reference evidence="6" key="1">
    <citation type="journal article" date="2021" name="PeerJ">
        <title>Extensive microbial diversity within the chicken gut microbiome revealed by metagenomics and culture.</title>
        <authorList>
            <person name="Gilroy R."/>
            <person name="Ravi A."/>
            <person name="Getino M."/>
            <person name="Pursley I."/>
            <person name="Horton D.L."/>
            <person name="Alikhan N.F."/>
            <person name="Baker D."/>
            <person name="Gharbi K."/>
            <person name="Hall N."/>
            <person name="Watson M."/>
            <person name="Adriaenssens E.M."/>
            <person name="Foster-Nyarko E."/>
            <person name="Jarju S."/>
            <person name="Secka A."/>
            <person name="Antonio M."/>
            <person name="Oren A."/>
            <person name="Chaudhuri R.R."/>
            <person name="La Ragione R."/>
            <person name="Hildebrand F."/>
            <person name="Pallen M.J."/>
        </authorList>
    </citation>
    <scope>NUCLEOTIDE SEQUENCE</scope>
    <source>
        <strain evidence="6">ChiSjej1B19-8411</strain>
    </source>
</reference>
<keyword evidence="1 3" id="KW-0556">Organic radical</keyword>
<evidence type="ECO:0000313" key="7">
    <source>
        <dbReference type="Proteomes" id="UP000886817"/>
    </source>
</evidence>
<dbReference type="PANTHER" id="PTHR43641:SF2">
    <property type="entry name" value="DEHYDRATASE YBIW-RELATED"/>
    <property type="match status" value="1"/>
</dbReference>
<dbReference type="PROSITE" id="PS51149">
    <property type="entry name" value="GLY_RADICAL_2"/>
    <property type="match status" value="1"/>
</dbReference>
<dbReference type="InterPro" id="IPR001150">
    <property type="entry name" value="Gly_radical"/>
</dbReference>
<dbReference type="GO" id="GO:0016829">
    <property type="term" value="F:lyase activity"/>
    <property type="evidence" value="ECO:0007669"/>
    <property type="project" value="UniProtKB-KW"/>
</dbReference>
<dbReference type="Pfam" id="PF01228">
    <property type="entry name" value="Gly_radical"/>
    <property type="match status" value="1"/>
</dbReference>
<dbReference type="InterPro" id="IPR051215">
    <property type="entry name" value="GRE"/>
</dbReference>
<dbReference type="EMBL" id="DXEX01000200">
    <property type="protein sequence ID" value="HIX59900.1"/>
    <property type="molecule type" value="Genomic_DNA"/>
</dbReference>
<evidence type="ECO:0000259" key="5">
    <source>
        <dbReference type="PROSITE" id="PS51554"/>
    </source>
</evidence>
<evidence type="ECO:0000256" key="3">
    <source>
        <dbReference type="PROSITE-ProRule" id="PRU00493"/>
    </source>
</evidence>
<sequence>MIRKGVADMVRKELQDRIDAWFRKDYRETFMERIELVLEAEKLYGAEEPALAYGHTLEHILQGISLPVGKDELLAGSVVTRIPTEQEEKEVRAVYQRWWDIPTEERHKKILFYYSENWIRCRPYWFPSFGHLAMDWEMMLEHGMNGFLDKVSTRREQGELSADQSYFLEGVEICCKAIRSYIEKYARAAEQAGRGDLAENLKQVAGEGAKTFAQALQLLWMVILVLQKVCGCGVLNLSRMDQYLYPYYQKDLEAGILTKERAQELLDEFYFKNNEIMVQTDHMSIETESTDYTLEVAFDDPNYIILAGKKADQTGGVNELSYVMIEAARDLKLRNPFIVVRYYEGIPADFWRLVCRAMRENTTVVIYNDETMIPALQYYGVEEPEVYDYGFFGCNDPNIPADEGGLRQVWINLAKPLELALFQGDYPMEPRAGSQPRDCEFKIEDRMTGLMTGAYYGVETKDLDEIRSMEEFVEIYQQQLTYLVGEFRKGFEMDFDVEKEVTGNRMRIEDCFLRGTIEDAVTWTRGGTKYHKIVTQGCGLATVVNALYAIDKLVFTDHEYTLKELAEILRQDYAGNEFLSMRLKKKIHKFGNDLDDVDRYAKVVTDCFVHAVDSYNGEDYLYQMWPTYSTDRDFTTMGRYVGATPDGRRAGEQISENQSPAEGTDISGLTAMLNSLSKVPFQRITGGPLNVRIHPSAVKGEDGLDAMCALFLTYMQNGGLQLQVNVVDAETLRAAQADPDKYRNLCVRVTGYSAFFVEMGKKAQEEMIHRTEQLV</sequence>
<feature type="domain" description="PFL" evidence="5">
    <location>
        <begin position="1"/>
        <end position="649"/>
    </location>
</feature>
<dbReference type="Pfam" id="PF02901">
    <property type="entry name" value="PFL-like"/>
    <property type="match status" value="1"/>
</dbReference>
<dbReference type="PROSITE" id="PS51554">
    <property type="entry name" value="PFL"/>
    <property type="match status" value="1"/>
</dbReference>
<dbReference type="InterPro" id="IPR004184">
    <property type="entry name" value="PFL_dom"/>
</dbReference>
<gene>
    <name evidence="6" type="ORF">IAA45_09340</name>
</gene>
<dbReference type="GO" id="GO:0005829">
    <property type="term" value="C:cytosol"/>
    <property type="evidence" value="ECO:0007669"/>
    <property type="project" value="TreeGrafter"/>
</dbReference>
<reference evidence="6" key="2">
    <citation type="submission" date="2021-04" db="EMBL/GenBank/DDBJ databases">
        <authorList>
            <person name="Gilroy R."/>
        </authorList>
    </citation>
    <scope>NUCLEOTIDE SEQUENCE</scope>
    <source>
        <strain evidence="6">ChiSjej1B19-8411</strain>
    </source>
</reference>
<organism evidence="6 7">
    <name type="scientific">Candidatus Blautia gallistercoris</name>
    <dbReference type="NCBI Taxonomy" id="2838490"/>
    <lineage>
        <taxon>Bacteria</taxon>
        <taxon>Bacillati</taxon>
        <taxon>Bacillota</taxon>
        <taxon>Clostridia</taxon>
        <taxon>Lachnospirales</taxon>
        <taxon>Lachnospiraceae</taxon>
        <taxon>Blautia</taxon>
    </lineage>
</organism>
<keyword evidence="2" id="KW-0456">Lyase</keyword>
<dbReference type="SUPFAM" id="SSF51998">
    <property type="entry name" value="PFL-like glycyl radical enzymes"/>
    <property type="match status" value="1"/>
</dbReference>
<evidence type="ECO:0000256" key="1">
    <source>
        <dbReference type="ARBA" id="ARBA00022818"/>
    </source>
</evidence>
<protein>
    <recommendedName>
        <fullName evidence="8">4-hydroxyphenylacetate decarboxylase large subunit</fullName>
    </recommendedName>
</protein>
<accession>A0A9D1WIM8</accession>
<feature type="modified residue" description="Glycine radical" evidence="3">
    <location>
        <position position="751"/>
    </location>
</feature>
<name>A0A9D1WIM8_9FIRM</name>
<feature type="domain" description="Glycine radical" evidence="4">
    <location>
        <begin position="656"/>
        <end position="775"/>
    </location>
</feature>
<dbReference type="PANTHER" id="PTHR43641">
    <property type="entry name" value="FORMATE ACETYLTRANSFERASE 3-RELATED"/>
    <property type="match status" value="1"/>
</dbReference>
<evidence type="ECO:0008006" key="8">
    <source>
        <dbReference type="Google" id="ProtNLM"/>
    </source>
</evidence>
<evidence type="ECO:0000256" key="2">
    <source>
        <dbReference type="ARBA" id="ARBA00023239"/>
    </source>
</evidence>
<proteinExistence type="predicted"/>
<evidence type="ECO:0000259" key="4">
    <source>
        <dbReference type="PROSITE" id="PS51149"/>
    </source>
</evidence>
<evidence type="ECO:0000313" key="6">
    <source>
        <dbReference type="EMBL" id="HIX59900.1"/>
    </source>
</evidence>
<dbReference type="Proteomes" id="UP000886817">
    <property type="component" value="Unassembled WGS sequence"/>
</dbReference>
<dbReference type="AlphaFoldDB" id="A0A9D1WIM8"/>